<dbReference type="ESTHER" id="drosi-b4q429">
    <property type="family name" value="DPP4N_Peptidase_S9"/>
</dbReference>
<dbReference type="GO" id="GO:0008239">
    <property type="term" value="F:dipeptidyl-peptidase activity"/>
    <property type="evidence" value="ECO:0007669"/>
    <property type="project" value="EnsemblMetazoa"/>
</dbReference>
<dbReference type="FunFam" id="3.40.50.1820:FF:000003">
    <property type="entry name" value="Dipeptidyl peptidase 4"/>
    <property type="match status" value="1"/>
</dbReference>
<dbReference type="OrthoDB" id="16520at2759"/>
<proteinExistence type="inferred from homology"/>
<dbReference type="AlphaFoldDB" id="B4Q429"/>
<dbReference type="HOGENOM" id="CLU_006105_4_0_1"/>
<dbReference type="STRING" id="7240.B4Q429"/>
<dbReference type="InterPro" id="IPR001375">
    <property type="entry name" value="Peptidase_S9_cat"/>
</dbReference>
<dbReference type="InterPro" id="IPR029058">
    <property type="entry name" value="AB_hydrolase_fold"/>
</dbReference>
<organism evidence="7 8">
    <name type="scientific">Drosophila simulans</name>
    <name type="common">Fruit fly</name>
    <dbReference type="NCBI Taxonomy" id="7240"/>
    <lineage>
        <taxon>Eukaryota</taxon>
        <taxon>Metazoa</taxon>
        <taxon>Ecdysozoa</taxon>
        <taxon>Arthropoda</taxon>
        <taxon>Hexapoda</taxon>
        <taxon>Insecta</taxon>
        <taxon>Pterygota</taxon>
        <taxon>Neoptera</taxon>
        <taxon>Endopterygota</taxon>
        <taxon>Diptera</taxon>
        <taxon>Brachycera</taxon>
        <taxon>Muscomorpha</taxon>
        <taxon>Ephydroidea</taxon>
        <taxon>Drosophilidae</taxon>
        <taxon>Drosophila</taxon>
        <taxon>Sophophora</taxon>
    </lineage>
</organism>
<evidence type="ECO:0000256" key="1">
    <source>
        <dbReference type="ARBA" id="ARBA00010036"/>
    </source>
</evidence>
<dbReference type="OMA" id="YDVYDIA"/>
<accession>B4Q429</accession>
<feature type="domain" description="Peptidase S9 prolyl oligopeptidase catalytic" evidence="5">
    <location>
        <begin position="534"/>
        <end position="735"/>
    </location>
</feature>
<gene>
    <name evidence="7" type="primary">Dsim\GD23364</name>
    <name evidence="7" type="ORF">Dsim_GD23364</name>
</gene>
<evidence type="ECO:0000313" key="8">
    <source>
        <dbReference type="Proteomes" id="UP000000304"/>
    </source>
</evidence>
<feature type="signal peptide" evidence="4">
    <location>
        <begin position="1"/>
        <end position="25"/>
    </location>
</feature>
<protein>
    <recommendedName>
        <fullName evidence="3">Venom dipeptidyl peptidase 4</fullName>
    </recommendedName>
</protein>
<feature type="chain" id="PRO_5002819484" description="Venom dipeptidyl peptidase 4" evidence="4">
    <location>
        <begin position="26"/>
        <end position="743"/>
    </location>
</feature>
<evidence type="ECO:0000256" key="2">
    <source>
        <dbReference type="ARBA" id="ARBA00023180"/>
    </source>
</evidence>
<dbReference type="PhylomeDB" id="B4Q429"/>
<keyword evidence="2" id="KW-0325">Glycoprotein</keyword>
<dbReference type="EMBL" id="CM000361">
    <property type="protein sequence ID" value="EDX03862.1"/>
    <property type="molecule type" value="Genomic_DNA"/>
</dbReference>
<dbReference type="InterPro" id="IPR002469">
    <property type="entry name" value="Peptidase_S9B_N"/>
</dbReference>
<comment type="similarity">
    <text evidence="1">Belongs to the peptidase S9B family. DPPIV subfamily.</text>
</comment>
<dbReference type="Pfam" id="PF00930">
    <property type="entry name" value="DPPIV_N"/>
    <property type="match status" value="1"/>
</dbReference>
<dbReference type="SUPFAM" id="SSF53474">
    <property type="entry name" value="alpha/beta-Hydrolases"/>
    <property type="match status" value="1"/>
</dbReference>
<dbReference type="GO" id="GO:0006508">
    <property type="term" value="P:proteolysis"/>
    <property type="evidence" value="ECO:0007669"/>
    <property type="project" value="InterPro"/>
</dbReference>
<dbReference type="Gene3D" id="3.40.50.1820">
    <property type="entry name" value="alpha/beta hydrolase"/>
    <property type="match status" value="1"/>
</dbReference>
<dbReference type="GO" id="GO:0008236">
    <property type="term" value="F:serine-type peptidase activity"/>
    <property type="evidence" value="ECO:0007669"/>
    <property type="project" value="InterPro"/>
</dbReference>
<reference evidence="7 8" key="1">
    <citation type="journal article" date="2007" name="Nature">
        <title>Evolution of genes and genomes on the Drosophila phylogeny.</title>
        <authorList>
            <consortium name="Drosophila 12 Genomes Consortium"/>
            <person name="Clark A.G."/>
            <person name="Eisen M.B."/>
            <person name="Smith D.R."/>
            <person name="Bergman C.M."/>
            <person name="Oliver B."/>
            <person name="Markow T.A."/>
            <person name="Kaufman T.C."/>
            <person name="Kellis M."/>
            <person name="Gelbart W."/>
            <person name="Iyer V.N."/>
            <person name="Pollard D.A."/>
            <person name="Sackton T.B."/>
            <person name="Larracuente A.M."/>
            <person name="Singh N.D."/>
            <person name="Abad J.P."/>
            <person name="Abt D.N."/>
            <person name="Adryan B."/>
            <person name="Aguade M."/>
            <person name="Akashi H."/>
            <person name="Anderson W.W."/>
            <person name="Aquadro C.F."/>
            <person name="Ardell D.H."/>
            <person name="Arguello R."/>
            <person name="Artieri C.G."/>
            <person name="Barbash D.A."/>
            <person name="Barker D."/>
            <person name="Barsanti P."/>
            <person name="Batterham P."/>
            <person name="Batzoglou S."/>
            <person name="Begun D."/>
            <person name="Bhutkar A."/>
            <person name="Blanco E."/>
            <person name="Bosak S.A."/>
            <person name="Bradley R.K."/>
            <person name="Brand A.D."/>
            <person name="Brent M.R."/>
            <person name="Brooks A.N."/>
            <person name="Brown R.H."/>
            <person name="Butlin R.K."/>
            <person name="Caggese C."/>
            <person name="Calvi B.R."/>
            <person name="Bernardo de Carvalho A."/>
            <person name="Caspi A."/>
            <person name="Castrezana S."/>
            <person name="Celniker S.E."/>
            <person name="Chang J.L."/>
            <person name="Chapple C."/>
            <person name="Chatterji S."/>
            <person name="Chinwalla A."/>
            <person name="Civetta A."/>
            <person name="Clifton S.W."/>
            <person name="Comeron J.M."/>
            <person name="Costello J.C."/>
            <person name="Coyne J.A."/>
            <person name="Daub J."/>
            <person name="David R.G."/>
            <person name="Delcher A.L."/>
            <person name="Delehaunty K."/>
            <person name="Do C.B."/>
            <person name="Ebling H."/>
            <person name="Edwards K."/>
            <person name="Eickbush T."/>
            <person name="Evans J.D."/>
            <person name="Filipski A."/>
            <person name="Findeiss S."/>
            <person name="Freyhult E."/>
            <person name="Fulton L."/>
            <person name="Fulton R."/>
            <person name="Garcia A.C."/>
            <person name="Gardiner A."/>
            <person name="Garfield D.A."/>
            <person name="Garvin B.E."/>
            <person name="Gibson G."/>
            <person name="Gilbert D."/>
            <person name="Gnerre S."/>
            <person name="Godfrey J."/>
            <person name="Good R."/>
            <person name="Gotea V."/>
            <person name="Gravely B."/>
            <person name="Greenberg A.J."/>
            <person name="Griffiths-Jones S."/>
            <person name="Gross S."/>
            <person name="Guigo R."/>
            <person name="Gustafson E.A."/>
            <person name="Haerty W."/>
            <person name="Hahn M.W."/>
            <person name="Halligan D.L."/>
            <person name="Halpern A.L."/>
            <person name="Halter G.M."/>
            <person name="Han M.V."/>
            <person name="Heger A."/>
            <person name="Hillier L."/>
            <person name="Hinrichs A.S."/>
            <person name="Holmes I."/>
            <person name="Hoskins R.A."/>
            <person name="Hubisz M.J."/>
            <person name="Hultmark D."/>
            <person name="Huntley M.A."/>
            <person name="Jaffe D.B."/>
            <person name="Jagadeeshan S."/>
            <person name="Jeck W.R."/>
            <person name="Johnson J."/>
            <person name="Jones C.D."/>
            <person name="Jordan W.C."/>
            <person name="Karpen G.H."/>
            <person name="Kataoka E."/>
            <person name="Keightley P.D."/>
            <person name="Kheradpour P."/>
            <person name="Kirkness E.F."/>
            <person name="Koerich L.B."/>
            <person name="Kristiansen K."/>
            <person name="Kudrna D."/>
            <person name="Kulathinal R.J."/>
            <person name="Kumar S."/>
            <person name="Kwok R."/>
            <person name="Lander E."/>
            <person name="Langley C.H."/>
            <person name="Lapoint R."/>
            <person name="Lazzaro B.P."/>
            <person name="Lee S.J."/>
            <person name="Levesque L."/>
            <person name="Li R."/>
            <person name="Lin C.F."/>
            <person name="Lin M.F."/>
            <person name="Lindblad-Toh K."/>
            <person name="Llopart A."/>
            <person name="Long M."/>
            <person name="Low L."/>
            <person name="Lozovsky E."/>
            <person name="Lu J."/>
            <person name="Luo M."/>
            <person name="Machado C.A."/>
            <person name="Makalowski W."/>
            <person name="Marzo M."/>
            <person name="Matsuda M."/>
            <person name="Matzkin L."/>
            <person name="McAllister B."/>
            <person name="McBride C.S."/>
            <person name="McKernan B."/>
            <person name="McKernan K."/>
            <person name="Mendez-Lago M."/>
            <person name="Minx P."/>
            <person name="Mollenhauer M.U."/>
            <person name="Montooth K."/>
            <person name="Mount S.M."/>
            <person name="Mu X."/>
            <person name="Myers E."/>
            <person name="Negre B."/>
            <person name="Newfeld S."/>
            <person name="Nielsen R."/>
            <person name="Noor M.A."/>
            <person name="O'Grady P."/>
            <person name="Pachter L."/>
            <person name="Papaceit M."/>
            <person name="Parisi M.J."/>
            <person name="Parisi M."/>
            <person name="Parts L."/>
            <person name="Pedersen J.S."/>
            <person name="Pesole G."/>
            <person name="Phillippy A.M."/>
            <person name="Ponting C.P."/>
            <person name="Pop M."/>
            <person name="Porcelli D."/>
            <person name="Powell J.R."/>
            <person name="Prohaska S."/>
            <person name="Pruitt K."/>
            <person name="Puig M."/>
            <person name="Quesneville H."/>
            <person name="Ram K.R."/>
            <person name="Rand D."/>
            <person name="Rasmussen M.D."/>
            <person name="Reed L.K."/>
            <person name="Reenan R."/>
            <person name="Reily A."/>
            <person name="Remington K.A."/>
            <person name="Rieger T.T."/>
            <person name="Ritchie M.G."/>
            <person name="Robin C."/>
            <person name="Rogers Y.H."/>
            <person name="Rohde C."/>
            <person name="Rozas J."/>
            <person name="Rubenfield M.J."/>
            <person name="Ruiz A."/>
            <person name="Russo S."/>
            <person name="Salzberg S.L."/>
            <person name="Sanchez-Gracia A."/>
            <person name="Saranga D.J."/>
            <person name="Sato H."/>
            <person name="Schaeffer S.W."/>
            <person name="Schatz M.C."/>
            <person name="Schlenke T."/>
            <person name="Schwartz R."/>
            <person name="Segarra C."/>
            <person name="Singh R.S."/>
            <person name="Sirot L."/>
            <person name="Sirota M."/>
            <person name="Sisneros N.B."/>
            <person name="Smith C.D."/>
            <person name="Smith T.F."/>
            <person name="Spieth J."/>
            <person name="Stage D.E."/>
            <person name="Stark A."/>
            <person name="Stephan W."/>
            <person name="Strausberg R.L."/>
            <person name="Strempel S."/>
            <person name="Sturgill D."/>
            <person name="Sutton G."/>
            <person name="Sutton G.G."/>
            <person name="Tao W."/>
            <person name="Teichmann S."/>
            <person name="Tobari Y.N."/>
            <person name="Tomimura Y."/>
            <person name="Tsolas J.M."/>
            <person name="Valente V.L."/>
            <person name="Venter E."/>
            <person name="Venter J.C."/>
            <person name="Vicario S."/>
            <person name="Vieira F.G."/>
            <person name="Vilella A.J."/>
            <person name="Villasante A."/>
            <person name="Walenz B."/>
            <person name="Wang J."/>
            <person name="Wasserman M."/>
            <person name="Watts T."/>
            <person name="Wilson D."/>
            <person name="Wilson R.K."/>
            <person name="Wing R.A."/>
            <person name="Wolfner M.F."/>
            <person name="Wong A."/>
            <person name="Wong G.K."/>
            <person name="Wu C.I."/>
            <person name="Wu G."/>
            <person name="Yamamoto D."/>
            <person name="Yang H.P."/>
            <person name="Yang S.P."/>
            <person name="Yorke J.A."/>
            <person name="Yoshida K."/>
            <person name="Zdobnov E."/>
            <person name="Zhang P."/>
            <person name="Zhang Y."/>
            <person name="Zimin A.V."/>
            <person name="Baldwin J."/>
            <person name="Abdouelleil A."/>
            <person name="Abdulkadir J."/>
            <person name="Abebe A."/>
            <person name="Abera B."/>
            <person name="Abreu J."/>
            <person name="Acer S.C."/>
            <person name="Aftuck L."/>
            <person name="Alexander A."/>
            <person name="An P."/>
            <person name="Anderson E."/>
            <person name="Anderson S."/>
            <person name="Arachi H."/>
            <person name="Azer M."/>
            <person name="Bachantsang P."/>
            <person name="Barry A."/>
            <person name="Bayul T."/>
            <person name="Berlin A."/>
            <person name="Bessette D."/>
            <person name="Bloom T."/>
            <person name="Blye J."/>
            <person name="Boguslavskiy L."/>
            <person name="Bonnet C."/>
            <person name="Boukhgalter B."/>
            <person name="Bourzgui I."/>
            <person name="Brown A."/>
            <person name="Cahill P."/>
            <person name="Channer S."/>
            <person name="Cheshatsang Y."/>
            <person name="Chuda L."/>
            <person name="Citroen M."/>
            <person name="Collymore A."/>
            <person name="Cooke P."/>
            <person name="Costello M."/>
            <person name="D'Aco K."/>
            <person name="Daza R."/>
            <person name="De Haan G."/>
            <person name="DeGray S."/>
            <person name="DeMaso C."/>
            <person name="Dhargay N."/>
            <person name="Dooley K."/>
            <person name="Dooley E."/>
            <person name="Doricent M."/>
            <person name="Dorje P."/>
            <person name="Dorjee K."/>
            <person name="Dupes A."/>
            <person name="Elong R."/>
            <person name="Falk J."/>
            <person name="Farina A."/>
            <person name="Faro S."/>
            <person name="Ferguson D."/>
            <person name="Fisher S."/>
            <person name="Foley C.D."/>
            <person name="Franke A."/>
            <person name="Friedrich D."/>
            <person name="Gadbois L."/>
            <person name="Gearin G."/>
            <person name="Gearin C.R."/>
            <person name="Giannoukos G."/>
            <person name="Goode T."/>
            <person name="Graham J."/>
            <person name="Grandbois E."/>
            <person name="Grewal S."/>
            <person name="Gyaltsen K."/>
            <person name="Hafez N."/>
            <person name="Hagos B."/>
            <person name="Hall J."/>
            <person name="Henson C."/>
            <person name="Hollinger A."/>
            <person name="Honan T."/>
            <person name="Huard M.D."/>
            <person name="Hughes L."/>
            <person name="Hurhula B."/>
            <person name="Husby M.E."/>
            <person name="Kamat A."/>
            <person name="Kanga B."/>
            <person name="Kashin S."/>
            <person name="Khazanovich D."/>
            <person name="Kisner P."/>
            <person name="Lance K."/>
            <person name="Lara M."/>
            <person name="Lee W."/>
            <person name="Lennon N."/>
            <person name="Letendre F."/>
            <person name="LeVine R."/>
            <person name="Lipovsky A."/>
            <person name="Liu X."/>
            <person name="Liu J."/>
            <person name="Liu S."/>
            <person name="Lokyitsang T."/>
            <person name="Lokyitsang Y."/>
            <person name="Lubonja R."/>
            <person name="Lui A."/>
            <person name="MacDonald P."/>
            <person name="Magnisalis V."/>
            <person name="Maru K."/>
            <person name="Matthews C."/>
            <person name="McCusker W."/>
            <person name="McDonough S."/>
            <person name="Mehta T."/>
            <person name="Meldrim J."/>
            <person name="Meneus L."/>
            <person name="Mihai O."/>
            <person name="Mihalev A."/>
            <person name="Mihova T."/>
            <person name="Mittelman R."/>
            <person name="Mlenga V."/>
            <person name="Montmayeur A."/>
            <person name="Mulrain L."/>
            <person name="Navidi A."/>
            <person name="Naylor J."/>
            <person name="Negash T."/>
            <person name="Nguyen T."/>
            <person name="Nguyen N."/>
            <person name="Nicol R."/>
            <person name="Norbu C."/>
            <person name="Norbu N."/>
            <person name="Novod N."/>
            <person name="O'Neill B."/>
            <person name="Osman S."/>
            <person name="Markiewicz E."/>
            <person name="Oyono O.L."/>
            <person name="Patti C."/>
            <person name="Phunkhang P."/>
            <person name="Pierre F."/>
            <person name="Priest M."/>
            <person name="Raghuraman S."/>
            <person name="Rege F."/>
            <person name="Reyes R."/>
            <person name="Rise C."/>
            <person name="Rogov P."/>
            <person name="Ross K."/>
            <person name="Ryan E."/>
            <person name="Settipalli S."/>
            <person name="Shea T."/>
            <person name="Sherpa N."/>
            <person name="Shi L."/>
            <person name="Shih D."/>
            <person name="Sparrow T."/>
            <person name="Spaulding J."/>
            <person name="Stalker J."/>
            <person name="Stange-Thomann N."/>
            <person name="Stavropoulos S."/>
            <person name="Stone C."/>
            <person name="Strader C."/>
            <person name="Tesfaye S."/>
            <person name="Thomson T."/>
            <person name="Thoulutsang Y."/>
            <person name="Thoulutsang D."/>
            <person name="Topham K."/>
            <person name="Topping I."/>
            <person name="Tsamla T."/>
            <person name="Vassiliev H."/>
            <person name="Vo A."/>
            <person name="Wangchuk T."/>
            <person name="Wangdi T."/>
            <person name="Weiand M."/>
            <person name="Wilkinson J."/>
            <person name="Wilson A."/>
            <person name="Yadav S."/>
            <person name="Young G."/>
            <person name="Yu Q."/>
            <person name="Zembek L."/>
            <person name="Zhong D."/>
            <person name="Zimmer A."/>
            <person name="Zwirko Z."/>
            <person name="Jaffe D.B."/>
            <person name="Alvarez P."/>
            <person name="Brockman W."/>
            <person name="Butler J."/>
            <person name="Chin C."/>
            <person name="Gnerre S."/>
            <person name="Grabherr M."/>
            <person name="Kleber M."/>
            <person name="Mauceli E."/>
            <person name="MacCallum I."/>
        </authorList>
    </citation>
    <scope>NUCLEOTIDE SEQUENCE [LARGE SCALE GENOMIC DNA]</scope>
    <source>
        <strain evidence="8">white501</strain>
    </source>
</reference>
<evidence type="ECO:0000256" key="4">
    <source>
        <dbReference type="SAM" id="SignalP"/>
    </source>
</evidence>
<dbReference type="Pfam" id="PF00326">
    <property type="entry name" value="Peptidase_S9"/>
    <property type="match status" value="1"/>
</dbReference>
<evidence type="ECO:0000313" key="7">
    <source>
        <dbReference type="EMBL" id="EDX03862.1"/>
    </source>
</evidence>
<sequence>MAINPLLIAALGLFITVCPRPSTAAAVIGRVEDAEGNKTAWELTEALYGTSGLRSFNGTWITGGYHLEHHPLFNDTLYFKQLPFELNNYVGATFSLSPDNTKILIRHNLTEKFRHSYIAQYDVFDIETNTTVQIHKGEKLQYCGWSPLRDRLAYVYLNNVFIHFNESLEISITDDGVDGVVYNGVPDWVYEEEVLSSGSAIWWSSDGSRLAVGFFNDTEVETFTYFLYGDGATTFYQYPHEEQLKYPKSGSKNPVVSLRVYDVSDNDMHSIVAPVDIVGDDHILQSVVWSNSTHLLITWMNRRQNLSSIQSCSYQGDCVEVKRLEEPHGWVDISTPKCFSTGKNCIFGYFIDNWHQVWNLDLETGLNSWQSRGNFTVLSVYGYDEARDKLYYQATLPGDPSVYHVFSNDECLSCGQIDADGVACRSASGTFSKSFSYYTLSCTGPNPSYTRIFEASTKTLQMDWEPNTAYRKQIEQKLRPSYQFMNVTLADGSIGYAKLALPPNFLATKKYPLIVVVYQGPNSVRVTNGFTLGYEAFVTTSRETIYAYIDGRGTGNKGKDLLFSVNNDLGDHEVEDQLFVTRWMQQNLAFVDAERCGIWGWSYGGYMTAKTIEKDDDRIFQCGVSVAPVTSWLYYDTIYTERYMGLPTDDDNFKKYNESSVFGNLENFKSHDFLLIHGSGDDNVHYQHSLLLAKLLQRQDIQFEEQTYTDENHGIGNALPHLYHTIDAFWTNCLNLDVYEDTV</sequence>
<keyword evidence="4" id="KW-0732">Signal</keyword>
<evidence type="ECO:0000259" key="6">
    <source>
        <dbReference type="Pfam" id="PF00930"/>
    </source>
</evidence>
<dbReference type="SUPFAM" id="SSF82171">
    <property type="entry name" value="DPP6 N-terminal domain-like"/>
    <property type="match status" value="1"/>
</dbReference>
<feature type="domain" description="Dipeptidylpeptidase IV N-terminal" evidence="6">
    <location>
        <begin position="97"/>
        <end position="447"/>
    </location>
</feature>
<keyword evidence="8" id="KW-1185">Reference proteome</keyword>
<evidence type="ECO:0000259" key="5">
    <source>
        <dbReference type="Pfam" id="PF00326"/>
    </source>
</evidence>
<dbReference type="InterPro" id="IPR050278">
    <property type="entry name" value="Serine_Prot_S9B/DPPIV"/>
</dbReference>
<dbReference type="Gene3D" id="2.140.10.30">
    <property type="entry name" value="Dipeptidylpeptidase IV, N-terminal domain"/>
    <property type="match status" value="1"/>
</dbReference>
<dbReference type="GO" id="GO:0005886">
    <property type="term" value="C:plasma membrane"/>
    <property type="evidence" value="ECO:0007669"/>
    <property type="project" value="TreeGrafter"/>
</dbReference>
<dbReference type="PANTHER" id="PTHR11731:SF154">
    <property type="entry name" value="VENOM DIPEPTIDYL PEPTIDASE 4-LIKE PROTEIN"/>
    <property type="match status" value="1"/>
</dbReference>
<name>B4Q429_DROSI</name>
<evidence type="ECO:0000256" key="3">
    <source>
        <dbReference type="ARBA" id="ARBA00072929"/>
    </source>
</evidence>
<dbReference type="Proteomes" id="UP000000304">
    <property type="component" value="Chromosome 2L"/>
</dbReference>
<dbReference type="MEROPS" id="S09.A64"/>
<dbReference type="PANTHER" id="PTHR11731">
    <property type="entry name" value="PROTEASE FAMILY S9B,C DIPEPTIDYL-PEPTIDASE IV-RELATED"/>
    <property type="match status" value="1"/>
</dbReference>